<proteinExistence type="predicted"/>
<dbReference type="Proteomes" id="UP000199321">
    <property type="component" value="Unassembled WGS sequence"/>
</dbReference>
<name>A0A1G7CKB4_9FLAO</name>
<evidence type="ECO:0000313" key="2">
    <source>
        <dbReference type="Proteomes" id="UP000199321"/>
    </source>
</evidence>
<dbReference type="AlphaFoldDB" id="A0A1G7CKB4"/>
<evidence type="ECO:0000313" key="1">
    <source>
        <dbReference type="EMBL" id="SDE39834.1"/>
    </source>
</evidence>
<dbReference type="EMBL" id="FNBA01000001">
    <property type="protein sequence ID" value="SDE39834.1"/>
    <property type="molecule type" value="Genomic_DNA"/>
</dbReference>
<gene>
    <name evidence="1" type="ORF">SAMN05421855_101433</name>
</gene>
<reference evidence="1 2" key="1">
    <citation type="submission" date="2016-10" db="EMBL/GenBank/DDBJ databases">
        <authorList>
            <person name="de Groot N.N."/>
        </authorList>
    </citation>
    <scope>NUCLEOTIDE SEQUENCE [LARGE SCALE GENOMIC DNA]</scope>
    <source>
        <strain evidence="1 2">DSM 16195</strain>
    </source>
</reference>
<dbReference type="OrthoDB" id="1442049at2"/>
<sequence>MLYIKFNIQDNSKYPDFQTLYTHMVNMREPGFEYVDNSPEIDWDTKKTQEEVDAAVKELSDYLDEKPEVHRYNELIPDYVTLFLEQFLKADNEKLASLGIQDIGSIFNYLEYGFEVDMDALEKINEQEGIVTFSTGNYPFGGIERFLITMKAYDLVPTECFNGFEICELNWTSKFDYETAAFPERTKEYIQSYKTSKEANNLENITITTPSKLKQLYAYFFK</sequence>
<dbReference type="STRING" id="227084.SAMN05421855_101433"/>
<protein>
    <submittedName>
        <fullName evidence="1">Uncharacterized protein</fullName>
    </submittedName>
</protein>
<organism evidence="1 2">
    <name type="scientific">Ulvibacter litoralis</name>
    <dbReference type="NCBI Taxonomy" id="227084"/>
    <lineage>
        <taxon>Bacteria</taxon>
        <taxon>Pseudomonadati</taxon>
        <taxon>Bacteroidota</taxon>
        <taxon>Flavobacteriia</taxon>
        <taxon>Flavobacteriales</taxon>
        <taxon>Flavobacteriaceae</taxon>
        <taxon>Ulvibacter</taxon>
    </lineage>
</organism>
<accession>A0A1G7CKB4</accession>
<keyword evidence="2" id="KW-1185">Reference proteome</keyword>
<dbReference type="RefSeq" id="WP_139149347.1">
    <property type="nucleotide sequence ID" value="NZ_BMWO01000001.1"/>
</dbReference>